<proteinExistence type="predicted"/>
<name>A0A5N6GXA1_ASPFL</name>
<sequence length="145" mass="15382">MAGRVDPIGKWGAAATATALRSRNLVGLRIPLLEHVGSLGPGDAGTGLALVGLAVIIRTRFVVFTLSDLLWCFLPVPSAFRLSSSRRLRKTRYRPLQNPPASFLILARPPLSTVTTRLPLTLTLLCSNQIACGTATATATAVSSF</sequence>
<dbReference type="Proteomes" id="UP000325434">
    <property type="component" value="Unassembled WGS sequence"/>
</dbReference>
<gene>
    <name evidence="1" type="ORF">BDV35DRAFT_394235</name>
</gene>
<organism evidence="1">
    <name type="scientific">Aspergillus flavus</name>
    <dbReference type="NCBI Taxonomy" id="5059"/>
    <lineage>
        <taxon>Eukaryota</taxon>
        <taxon>Fungi</taxon>
        <taxon>Dikarya</taxon>
        <taxon>Ascomycota</taxon>
        <taxon>Pezizomycotina</taxon>
        <taxon>Eurotiomycetes</taxon>
        <taxon>Eurotiomycetidae</taxon>
        <taxon>Eurotiales</taxon>
        <taxon>Aspergillaceae</taxon>
        <taxon>Aspergillus</taxon>
        <taxon>Aspergillus subgen. Circumdati</taxon>
    </lineage>
</organism>
<dbReference type="AlphaFoldDB" id="A0A5N6GXA1"/>
<dbReference type="VEuPathDB" id="FungiDB:F9C07_10898"/>
<evidence type="ECO:0000313" key="1">
    <source>
        <dbReference type="EMBL" id="KAB8245103.1"/>
    </source>
</evidence>
<protein>
    <submittedName>
        <fullName evidence="1">Uncharacterized protein</fullName>
    </submittedName>
</protein>
<dbReference type="EMBL" id="ML734617">
    <property type="protein sequence ID" value="KAB8245103.1"/>
    <property type="molecule type" value="Genomic_DNA"/>
</dbReference>
<accession>A0A5N6GXA1</accession>
<reference evidence="1" key="1">
    <citation type="submission" date="2019-04" db="EMBL/GenBank/DDBJ databases">
        <title>Friends and foes A comparative genomics study of 23 Aspergillus species from section Flavi.</title>
        <authorList>
            <consortium name="DOE Joint Genome Institute"/>
            <person name="Kjaerbolling I."/>
            <person name="Vesth T."/>
            <person name="Frisvad J.C."/>
            <person name="Nybo J.L."/>
            <person name="Theobald S."/>
            <person name="Kildgaard S."/>
            <person name="Isbrandt T."/>
            <person name="Kuo A."/>
            <person name="Sato A."/>
            <person name="Lyhne E.K."/>
            <person name="Kogle M.E."/>
            <person name="Wiebenga A."/>
            <person name="Kun R.S."/>
            <person name="Lubbers R.J."/>
            <person name="Makela M.R."/>
            <person name="Barry K."/>
            <person name="Chovatia M."/>
            <person name="Clum A."/>
            <person name="Daum C."/>
            <person name="Haridas S."/>
            <person name="He G."/>
            <person name="LaButti K."/>
            <person name="Lipzen A."/>
            <person name="Mondo S."/>
            <person name="Riley R."/>
            <person name="Salamov A."/>
            <person name="Simmons B.A."/>
            <person name="Magnuson J.K."/>
            <person name="Henrissat B."/>
            <person name="Mortensen U.H."/>
            <person name="Larsen T.O."/>
            <person name="Devries R.P."/>
            <person name="Grigoriev I.V."/>
            <person name="Machida M."/>
            <person name="Baker S.E."/>
            <person name="Andersen M.R."/>
        </authorList>
    </citation>
    <scope>NUCLEOTIDE SEQUENCE [LARGE SCALE GENOMIC DNA]</scope>
    <source>
        <strain evidence="1">CBS 121.62</strain>
    </source>
</reference>